<dbReference type="PANTHER" id="PTHR43820">
    <property type="entry name" value="HIGH-AFFINITY BRANCHED-CHAIN AMINO ACID TRANSPORT ATP-BINDING PROTEIN LIVF"/>
    <property type="match status" value="1"/>
</dbReference>
<keyword evidence="9" id="KW-1185">Reference proteome</keyword>
<name>A0A0T5P256_9RHOB</name>
<keyword evidence="2" id="KW-0813">Transport</keyword>
<dbReference type="EMBL" id="CP031598">
    <property type="protein sequence ID" value="QEW24832.1"/>
    <property type="molecule type" value="Genomic_DNA"/>
</dbReference>
<keyword evidence="5" id="KW-0029">Amino-acid transport</keyword>
<keyword evidence="4" id="KW-0067">ATP-binding</keyword>
<evidence type="ECO:0000313" key="7">
    <source>
        <dbReference type="EMBL" id="KRS15190.1"/>
    </source>
</evidence>
<evidence type="ECO:0000259" key="6">
    <source>
        <dbReference type="PROSITE" id="PS50893"/>
    </source>
</evidence>
<dbReference type="PANTHER" id="PTHR43820:SF2">
    <property type="entry name" value="ABC TRANSPORTER ATP-BINDING PROTEIN"/>
    <property type="match status" value="1"/>
</dbReference>
<dbReference type="InterPro" id="IPR017871">
    <property type="entry name" value="ABC_transporter-like_CS"/>
</dbReference>
<dbReference type="RefSeq" id="WP_057820691.1">
    <property type="nucleotide sequence ID" value="NZ_CP031598.1"/>
</dbReference>
<dbReference type="InterPro" id="IPR027417">
    <property type="entry name" value="P-loop_NTPase"/>
</dbReference>
<evidence type="ECO:0000313" key="9">
    <source>
        <dbReference type="Proteomes" id="UP000051401"/>
    </source>
</evidence>
<dbReference type="PROSITE" id="PS50893">
    <property type="entry name" value="ABC_TRANSPORTER_2"/>
    <property type="match status" value="1"/>
</dbReference>
<dbReference type="Pfam" id="PF00005">
    <property type="entry name" value="ABC_tran"/>
    <property type="match status" value="1"/>
</dbReference>
<dbReference type="KEGG" id="rid:RIdsm_00616"/>
<reference evidence="7 9" key="1">
    <citation type="submission" date="2015-04" db="EMBL/GenBank/DDBJ databases">
        <title>The draft genome sequence of Roseovarius indicus B108T.</title>
        <authorList>
            <person name="Li G."/>
            <person name="Lai Q."/>
            <person name="Shao Z."/>
            <person name="Yan P."/>
        </authorList>
    </citation>
    <scope>NUCLEOTIDE SEQUENCE [LARGE SCALE GENOMIC DNA]</scope>
    <source>
        <strain evidence="7 9">B108</strain>
    </source>
</reference>
<dbReference type="STRING" id="540747.SAMN04488031_11170"/>
<dbReference type="Gene3D" id="3.40.50.300">
    <property type="entry name" value="P-loop containing nucleotide triphosphate hydrolases"/>
    <property type="match status" value="1"/>
</dbReference>
<dbReference type="Proteomes" id="UP000325785">
    <property type="component" value="Chromosome"/>
</dbReference>
<dbReference type="GO" id="GO:0016887">
    <property type="term" value="F:ATP hydrolysis activity"/>
    <property type="evidence" value="ECO:0007669"/>
    <property type="project" value="InterPro"/>
</dbReference>
<organism evidence="7 9">
    <name type="scientific">Roseovarius indicus</name>
    <dbReference type="NCBI Taxonomy" id="540747"/>
    <lineage>
        <taxon>Bacteria</taxon>
        <taxon>Pseudomonadati</taxon>
        <taxon>Pseudomonadota</taxon>
        <taxon>Alphaproteobacteria</taxon>
        <taxon>Rhodobacterales</taxon>
        <taxon>Roseobacteraceae</taxon>
        <taxon>Roseovarius</taxon>
    </lineage>
</organism>
<dbReference type="InterPro" id="IPR003593">
    <property type="entry name" value="AAA+_ATPase"/>
</dbReference>
<gene>
    <name evidence="8" type="primary">livF_1</name>
    <name evidence="8" type="ORF">RIdsm_00616</name>
    <name evidence="7" type="ORF">XM52_24870</name>
</gene>
<dbReference type="GO" id="GO:0015807">
    <property type="term" value="P:L-amino acid transport"/>
    <property type="evidence" value="ECO:0007669"/>
    <property type="project" value="TreeGrafter"/>
</dbReference>
<evidence type="ECO:0000256" key="3">
    <source>
        <dbReference type="ARBA" id="ARBA00022741"/>
    </source>
</evidence>
<evidence type="ECO:0000256" key="1">
    <source>
        <dbReference type="ARBA" id="ARBA00005417"/>
    </source>
</evidence>
<evidence type="ECO:0000313" key="8">
    <source>
        <dbReference type="EMBL" id="QEW24832.1"/>
    </source>
</evidence>
<sequence>MLELEGIETGYGETRVVHGLDLTVREGTVHALLGRNGVGKSTTLKSVIGQLPVTVGTVRLAGQQISGRLPHDIARLGVAYVPETRDIFGALTVRENLELAGRLAGPGADWTVDRIVAFFPNLAERLNNGGHELSGGEQQMLAVGRALMASPRILMLDEPTEGLAPIIIQQIFGKLKELKASGLTILLVEQNLNFALGLADDISLMGRGQIVWRGDAAALKADDQAHARWLGV</sequence>
<dbReference type="EMBL" id="LAXI01000025">
    <property type="protein sequence ID" value="KRS15190.1"/>
    <property type="molecule type" value="Genomic_DNA"/>
</dbReference>
<accession>A0A0T5P256</accession>
<evidence type="ECO:0000256" key="5">
    <source>
        <dbReference type="ARBA" id="ARBA00022970"/>
    </source>
</evidence>
<protein>
    <submittedName>
        <fullName evidence="7">ABC transporter</fullName>
    </submittedName>
    <submittedName>
        <fullName evidence="8">LIV-I protein F</fullName>
    </submittedName>
</protein>
<evidence type="ECO:0000256" key="4">
    <source>
        <dbReference type="ARBA" id="ARBA00022840"/>
    </source>
</evidence>
<dbReference type="Proteomes" id="UP000051401">
    <property type="component" value="Unassembled WGS sequence"/>
</dbReference>
<dbReference type="GO" id="GO:0005524">
    <property type="term" value="F:ATP binding"/>
    <property type="evidence" value="ECO:0007669"/>
    <property type="project" value="UniProtKB-KW"/>
</dbReference>
<evidence type="ECO:0000256" key="2">
    <source>
        <dbReference type="ARBA" id="ARBA00022448"/>
    </source>
</evidence>
<comment type="similarity">
    <text evidence="1">Belongs to the ABC transporter superfamily.</text>
</comment>
<dbReference type="OrthoDB" id="9806149at2"/>
<dbReference type="CDD" id="cd03224">
    <property type="entry name" value="ABC_TM1139_LivF_branched"/>
    <property type="match status" value="1"/>
</dbReference>
<dbReference type="PROSITE" id="PS00211">
    <property type="entry name" value="ABC_TRANSPORTER_1"/>
    <property type="match status" value="1"/>
</dbReference>
<reference evidence="8 10" key="2">
    <citation type="submission" date="2018-08" db="EMBL/GenBank/DDBJ databases">
        <title>Genetic Globetrotter - A new plasmid hitch-hiking vast phylogenetic and geographic distances.</title>
        <authorList>
            <person name="Vollmers J."/>
            <person name="Petersen J."/>
        </authorList>
    </citation>
    <scope>NUCLEOTIDE SEQUENCE [LARGE SCALE GENOMIC DNA]</scope>
    <source>
        <strain evidence="8 10">DSM 26383</strain>
    </source>
</reference>
<dbReference type="AlphaFoldDB" id="A0A0T5P256"/>
<dbReference type="SMART" id="SM00382">
    <property type="entry name" value="AAA"/>
    <property type="match status" value="1"/>
</dbReference>
<dbReference type="InterPro" id="IPR003439">
    <property type="entry name" value="ABC_transporter-like_ATP-bd"/>
</dbReference>
<dbReference type="SUPFAM" id="SSF52540">
    <property type="entry name" value="P-loop containing nucleoside triphosphate hydrolases"/>
    <property type="match status" value="1"/>
</dbReference>
<dbReference type="InterPro" id="IPR052156">
    <property type="entry name" value="BCAA_Transport_ATP-bd_LivF"/>
</dbReference>
<feature type="domain" description="ABC transporter" evidence="6">
    <location>
        <begin position="2"/>
        <end position="232"/>
    </location>
</feature>
<evidence type="ECO:0000313" key="10">
    <source>
        <dbReference type="Proteomes" id="UP000325785"/>
    </source>
</evidence>
<dbReference type="GO" id="GO:0015658">
    <property type="term" value="F:branched-chain amino acid transmembrane transporter activity"/>
    <property type="evidence" value="ECO:0007669"/>
    <property type="project" value="TreeGrafter"/>
</dbReference>
<proteinExistence type="inferred from homology"/>
<dbReference type="PATRIC" id="fig|540747.5.peg.3328"/>
<keyword evidence="3" id="KW-0547">Nucleotide-binding</keyword>